<dbReference type="EMBL" id="CP037423">
    <property type="protein sequence ID" value="QDV42970.1"/>
    <property type="molecule type" value="Genomic_DNA"/>
</dbReference>
<dbReference type="InterPro" id="IPR006357">
    <property type="entry name" value="HAD-SF_hydro_IIA"/>
</dbReference>
<dbReference type="EC" id="3.1.3.18" evidence="1"/>
<reference evidence="1 2" key="1">
    <citation type="submission" date="2019-03" db="EMBL/GenBank/DDBJ databases">
        <title>Deep-cultivation of Planctomycetes and their phenomic and genomic characterization uncovers novel biology.</title>
        <authorList>
            <person name="Wiegand S."/>
            <person name="Jogler M."/>
            <person name="Boedeker C."/>
            <person name="Pinto D."/>
            <person name="Vollmers J."/>
            <person name="Rivas-Marin E."/>
            <person name="Kohn T."/>
            <person name="Peeters S.H."/>
            <person name="Heuer A."/>
            <person name="Rast P."/>
            <person name="Oberbeckmann S."/>
            <person name="Bunk B."/>
            <person name="Jeske O."/>
            <person name="Meyerdierks A."/>
            <person name="Storesund J.E."/>
            <person name="Kallscheuer N."/>
            <person name="Luecker S."/>
            <person name="Lage O.M."/>
            <person name="Pohl T."/>
            <person name="Merkel B.J."/>
            <person name="Hornburger P."/>
            <person name="Mueller R.-W."/>
            <person name="Bruemmer F."/>
            <person name="Labrenz M."/>
            <person name="Spormann A.M."/>
            <person name="Op den Camp H."/>
            <person name="Overmann J."/>
            <person name="Amann R."/>
            <person name="Jetten M.S.M."/>
            <person name="Mascher T."/>
            <person name="Medema M.H."/>
            <person name="Devos D.P."/>
            <person name="Kaster A.-K."/>
            <person name="Ovreas L."/>
            <person name="Rohde M."/>
            <person name="Galperin M.Y."/>
            <person name="Jogler C."/>
        </authorList>
    </citation>
    <scope>NUCLEOTIDE SEQUENCE [LARGE SCALE GENOMIC DNA]</scope>
    <source>
        <strain evidence="1 2">Enr13</strain>
    </source>
</reference>
<dbReference type="GO" id="GO:0005737">
    <property type="term" value="C:cytoplasm"/>
    <property type="evidence" value="ECO:0007669"/>
    <property type="project" value="TreeGrafter"/>
</dbReference>
<dbReference type="PANTHER" id="PTHR19288">
    <property type="entry name" value="4-NITROPHENYLPHOSPHATASE-RELATED"/>
    <property type="match status" value="1"/>
</dbReference>
<dbReference type="RefSeq" id="WP_145386743.1">
    <property type="nucleotide sequence ID" value="NZ_CP037423.1"/>
</dbReference>
<dbReference type="KEGG" id="snep:Enr13x_28220"/>
<dbReference type="GO" id="GO:0008967">
    <property type="term" value="F:phosphoglycolate phosphatase activity"/>
    <property type="evidence" value="ECO:0007669"/>
    <property type="project" value="UniProtKB-EC"/>
</dbReference>
<sequence length="292" mass="32058">MTQFIDTLREVLAEFDVAVLDQWGVLHDGTTPYSHAIEAIGMLADHGKEMIVVSNSGKRSELNRARMQRIGLPMDRIGEVVTSGEALWDDIRNGRLTVHGTVPKTLFPICATFRDAIDWGAGCERIELRDTFDESVDAILLMGLSDEAREDDYDGVFDKALADGIPVICSNPDKSSPRAGGLVISPGHLADRFCTMGGEVLWYGKPHAAIYNAVQRAFPDVRPDRFLMVGDSLEHDIGGAQNIGFASALVRSGVHRNDFAKARGNRERRKVIDNLSARMGVIPPTFCLDCFA</sequence>
<dbReference type="SUPFAM" id="SSF56784">
    <property type="entry name" value="HAD-like"/>
    <property type="match status" value="1"/>
</dbReference>
<dbReference type="Pfam" id="PF13242">
    <property type="entry name" value="Hydrolase_like"/>
    <property type="match status" value="1"/>
</dbReference>
<proteinExistence type="predicted"/>
<name>A0A518HQ50_9BACT</name>
<keyword evidence="1" id="KW-0378">Hydrolase</keyword>
<dbReference type="InterPro" id="IPR006356">
    <property type="entry name" value="HAD-SF_hydro_IIA_hyp3"/>
</dbReference>
<dbReference type="InterPro" id="IPR023214">
    <property type="entry name" value="HAD_sf"/>
</dbReference>
<accession>A0A518HQ50</accession>
<dbReference type="AlphaFoldDB" id="A0A518HQ50"/>
<dbReference type="Pfam" id="PF13344">
    <property type="entry name" value="Hydrolase_6"/>
    <property type="match status" value="1"/>
</dbReference>
<dbReference type="OrthoDB" id="9810449at2"/>
<dbReference type="Proteomes" id="UP000319004">
    <property type="component" value="Chromosome"/>
</dbReference>
<keyword evidence="2" id="KW-1185">Reference proteome</keyword>
<dbReference type="NCBIfam" id="TIGR01459">
    <property type="entry name" value="HAD-SF-IIA-hyp4"/>
    <property type="match status" value="1"/>
</dbReference>
<organism evidence="1 2">
    <name type="scientific">Stieleria neptunia</name>
    <dbReference type="NCBI Taxonomy" id="2527979"/>
    <lineage>
        <taxon>Bacteria</taxon>
        <taxon>Pseudomonadati</taxon>
        <taxon>Planctomycetota</taxon>
        <taxon>Planctomycetia</taxon>
        <taxon>Pirellulales</taxon>
        <taxon>Pirellulaceae</taxon>
        <taxon>Stieleria</taxon>
    </lineage>
</organism>
<dbReference type="InterPro" id="IPR036412">
    <property type="entry name" value="HAD-like_sf"/>
</dbReference>
<protein>
    <submittedName>
        <fullName evidence="1">Phosphoglycolate phosphatase</fullName>
        <ecNumber evidence="1">3.1.3.18</ecNumber>
    </submittedName>
</protein>
<dbReference type="PANTHER" id="PTHR19288:SF90">
    <property type="entry name" value="OS08G0542600 PROTEIN"/>
    <property type="match status" value="1"/>
</dbReference>
<evidence type="ECO:0000313" key="1">
    <source>
        <dbReference type="EMBL" id="QDV42970.1"/>
    </source>
</evidence>
<evidence type="ECO:0000313" key="2">
    <source>
        <dbReference type="Proteomes" id="UP000319004"/>
    </source>
</evidence>
<dbReference type="Gene3D" id="3.40.50.1000">
    <property type="entry name" value="HAD superfamily/HAD-like"/>
    <property type="match status" value="2"/>
</dbReference>
<gene>
    <name evidence="1" type="primary">gph_1</name>
    <name evidence="1" type="ORF">Enr13x_28220</name>
</gene>